<keyword evidence="2" id="KW-1185">Reference proteome</keyword>
<comment type="caution">
    <text evidence="1">The sequence shown here is derived from an EMBL/GenBank/DDBJ whole genome shotgun (WGS) entry which is preliminary data.</text>
</comment>
<evidence type="ECO:0000313" key="2">
    <source>
        <dbReference type="Proteomes" id="UP000324222"/>
    </source>
</evidence>
<evidence type="ECO:0000313" key="1">
    <source>
        <dbReference type="EMBL" id="MPC92021.1"/>
    </source>
</evidence>
<proteinExistence type="predicted"/>
<organism evidence="1 2">
    <name type="scientific">Portunus trituberculatus</name>
    <name type="common">Swimming crab</name>
    <name type="synonym">Neptunus trituberculatus</name>
    <dbReference type="NCBI Taxonomy" id="210409"/>
    <lineage>
        <taxon>Eukaryota</taxon>
        <taxon>Metazoa</taxon>
        <taxon>Ecdysozoa</taxon>
        <taxon>Arthropoda</taxon>
        <taxon>Crustacea</taxon>
        <taxon>Multicrustacea</taxon>
        <taxon>Malacostraca</taxon>
        <taxon>Eumalacostraca</taxon>
        <taxon>Eucarida</taxon>
        <taxon>Decapoda</taxon>
        <taxon>Pleocyemata</taxon>
        <taxon>Brachyura</taxon>
        <taxon>Eubrachyura</taxon>
        <taxon>Portunoidea</taxon>
        <taxon>Portunidae</taxon>
        <taxon>Portuninae</taxon>
        <taxon>Portunus</taxon>
    </lineage>
</organism>
<reference evidence="1 2" key="1">
    <citation type="submission" date="2019-05" db="EMBL/GenBank/DDBJ databases">
        <title>Another draft genome of Portunus trituberculatus and its Hox gene families provides insights of decapod evolution.</title>
        <authorList>
            <person name="Jeong J.-H."/>
            <person name="Song I."/>
            <person name="Kim S."/>
            <person name="Choi T."/>
            <person name="Kim D."/>
            <person name="Ryu S."/>
            <person name="Kim W."/>
        </authorList>
    </citation>
    <scope>NUCLEOTIDE SEQUENCE [LARGE SCALE GENOMIC DNA]</scope>
    <source>
        <tissue evidence="1">Muscle</tissue>
    </source>
</reference>
<dbReference type="EMBL" id="VSRR010089834">
    <property type="protein sequence ID" value="MPC92021.1"/>
    <property type="molecule type" value="Genomic_DNA"/>
</dbReference>
<dbReference type="Proteomes" id="UP000324222">
    <property type="component" value="Unassembled WGS sequence"/>
</dbReference>
<protein>
    <submittedName>
        <fullName evidence="1">Uncharacterized protein</fullName>
    </submittedName>
</protein>
<sequence>MDGDDGCKVDAIPNFEQWTGFEPARMGTFGPKANGASVVKFLPSLALCVNIRHGHCYAHHRLFKVPW</sequence>
<gene>
    <name evidence="1" type="ORF">E2C01_087090</name>
</gene>
<accession>A0A5B7J2G7</accession>
<dbReference type="AlphaFoldDB" id="A0A5B7J2G7"/>
<name>A0A5B7J2G7_PORTR</name>